<evidence type="ECO:0000256" key="1">
    <source>
        <dbReference type="SAM" id="MobiDB-lite"/>
    </source>
</evidence>
<proteinExistence type="predicted"/>
<sequence>MQWSSSSSSTNNHFHVGATPMSEQIIPVPKPLKYAN</sequence>
<reference evidence="2" key="1">
    <citation type="submission" date="2018-02" db="EMBL/GenBank/DDBJ databases">
        <title>Rhizophora mucronata_Transcriptome.</title>
        <authorList>
            <person name="Meera S.P."/>
            <person name="Sreeshan A."/>
            <person name="Augustine A."/>
        </authorList>
    </citation>
    <scope>NUCLEOTIDE SEQUENCE</scope>
    <source>
        <tissue evidence="2">Leaf</tissue>
    </source>
</reference>
<accession>A0A2P2KZT6</accession>
<dbReference type="EMBL" id="GGEC01030757">
    <property type="protein sequence ID" value="MBX11241.1"/>
    <property type="molecule type" value="Transcribed_RNA"/>
</dbReference>
<organism evidence="2">
    <name type="scientific">Rhizophora mucronata</name>
    <name type="common">Asiatic mangrove</name>
    <dbReference type="NCBI Taxonomy" id="61149"/>
    <lineage>
        <taxon>Eukaryota</taxon>
        <taxon>Viridiplantae</taxon>
        <taxon>Streptophyta</taxon>
        <taxon>Embryophyta</taxon>
        <taxon>Tracheophyta</taxon>
        <taxon>Spermatophyta</taxon>
        <taxon>Magnoliopsida</taxon>
        <taxon>eudicotyledons</taxon>
        <taxon>Gunneridae</taxon>
        <taxon>Pentapetalae</taxon>
        <taxon>rosids</taxon>
        <taxon>fabids</taxon>
        <taxon>Malpighiales</taxon>
        <taxon>Rhizophoraceae</taxon>
        <taxon>Rhizophora</taxon>
    </lineage>
</organism>
<evidence type="ECO:0000313" key="2">
    <source>
        <dbReference type="EMBL" id="MBX11241.1"/>
    </source>
</evidence>
<feature type="region of interest" description="Disordered" evidence="1">
    <location>
        <begin position="1"/>
        <end position="22"/>
    </location>
</feature>
<protein>
    <submittedName>
        <fullName evidence="2">Uncharacterized protein</fullName>
    </submittedName>
</protein>
<dbReference type="AlphaFoldDB" id="A0A2P2KZT6"/>
<name>A0A2P2KZT6_RHIMU</name>